<evidence type="ECO:0008006" key="7">
    <source>
        <dbReference type="Google" id="ProtNLM"/>
    </source>
</evidence>
<keyword evidence="2" id="KW-0560">Oxidoreductase</keyword>
<dbReference type="Gene3D" id="3.40.50.720">
    <property type="entry name" value="NAD(P)-binding Rossmann-like Domain"/>
    <property type="match status" value="1"/>
</dbReference>
<dbReference type="AlphaFoldDB" id="A0AA39CCZ4"/>
<dbReference type="GO" id="GO:0016020">
    <property type="term" value="C:membrane"/>
    <property type="evidence" value="ECO:0007669"/>
    <property type="project" value="TreeGrafter"/>
</dbReference>
<proteinExistence type="inferred from homology"/>
<reference evidence="5" key="1">
    <citation type="submission" date="2022-10" db="EMBL/GenBank/DDBJ databases">
        <title>Culturing micro-colonial fungi from biological soil crusts in the Mojave desert and describing Neophaeococcomyces mojavensis, and introducing the new genera and species Taxawa tesnikishii.</title>
        <authorList>
            <person name="Kurbessoian T."/>
            <person name="Stajich J.E."/>
        </authorList>
    </citation>
    <scope>NUCLEOTIDE SEQUENCE</scope>
    <source>
        <strain evidence="5">TK_41</strain>
    </source>
</reference>
<accession>A0AA39CCZ4</accession>
<comment type="caution">
    <text evidence="5">The sequence shown here is derived from an EMBL/GenBank/DDBJ whole genome shotgun (WGS) entry which is preliminary data.</text>
</comment>
<evidence type="ECO:0000256" key="3">
    <source>
        <dbReference type="RuleBase" id="RU000363"/>
    </source>
</evidence>
<name>A0AA39CCZ4_9EURO</name>
<evidence type="ECO:0000313" key="6">
    <source>
        <dbReference type="Proteomes" id="UP001172673"/>
    </source>
</evidence>
<evidence type="ECO:0000313" key="5">
    <source>
        <dbReference type="EMBL" id="KAJ9603740.1"/>
    </source>
</evidence>
<dbReference type="PANTHER" id="PTHR44196">
    <property type="entry name" value="DEHYDROGENASE/REDUCTASE SDR FAMILY MEMBER 7B"/>
    <property type="match status" value="1"/>
</dbReference>
<evidence type="ECO:0000256" key="1">
    <source>
        <dbReference type="ARBA" id="ARBA00006484"/>
    </source>
</evidence>
<dbReference type="Pfam" id="PF00106">
    <property type="entry name" value="adh_short"/>
    <property type="match status" value="1"/>
</dbReference>
<dbReference type="InterPro" id="IPR002347">
    <property type="entry name" value="SDR_fam"/>
</dbReference>
<feature type="region of interest" description="Disordered" evidence="4">
    <location>
        <begin position="202"/>
        <end position="223"/>
    </location>
</feature>
<dbReference type="PRINTS" id="PR00080">
    <property type="entry name" value="SDRFAMILY"/>
</dbReference>
<organism evidence="5 6">
    <name type="scientific">Cladophialophora chaetospira</name>
    <dbReference type="NCBI Taxonomy" id="386627"/>
    <lineage>
        <taxon>Eukaryota</taxon>
        <taxon>Fungi</taxon>
        <taxon>Dikarya</taxon>
        <taxon>Ascomycota</taxon>
        <taxon>Pezizomycotina</taxon>
        <taxon>Eurotiomycetes</taxon>
        <taxon>Chaetothyriomycetidae</taxon>
        <taxon>Chaetothyriales</taxon>
        <taxon>Herpotrichiellaceae</taxon>
        <taxon>Cladophialophora</taxon>
    </lineage>
</organism>
<dbReference type="PANTHER" id="PTHR44196:SF1">
    <property type="entry name" value="DEHYDROGENASE_REDUCTASE SDR FAMILY MEMBER 7B"/>
    <property type="match status" value="1"/>
</dbReference>
<protein>
    <recommendedName>
        <fullName evidence="7">Oxidoreductase DltE</fullName>
    </recommendedName>
</protein>
<evidence type="ECO:0000256" key="4">
    <source>
        <dbReference type="SAM" id="MobiDB-lite"/>
    </source>
</evidence>
<dbReference type="PRINTS" id="PR00081">
    <property type="entry name" value="GDHRDH"/>
</dbReference>
<dbReference type="Proteomes" id="UP001172673">
    <property type="component" value="Unassembled WGS sequence"/>
</dbReference>
<feature type="compositionally biased region" description="Basic and acidic residues" evidence="4">
    <location>
        <begin position="204"/>
        <end position="220"/>
    </location>
</feature>
<sequence>MPESTISLIDTAVITGGNSGLGKAMAESLIRAGKKVILVGRSESKLKSAASEINAAAYYVLDTGDIKAIPDVVQRILKSHPDVNTLINNAGVQKPFQFPNIGDKQEYGFDLSGADQEIDINIRGPMHLVLAFLPHFTNLPENKKGVLVNVSSILGYLPSSIINPVYNGTKAWVHMFSLNLRSQYEKSGKIKVVEIAPPTVSTALHRDRTDPNDNSKEKNESAMTVDEFIKDVEKGWEQGKDIIAPGPAGAVIDAWYGALGEKYEKATH</sequence>
<dbReference type="InterPro" id="IPR036291">
    <property type="entry name" value="NAD(P)-bd_dom_sf"/>
</dbReference>
<gene>
    <name evidence="5" type="ORF">H2200_011926</name>
</gene>
<dbReference type="EMBL" id="JAPDRK010000021">
    <property type="protein sequence ID" value="KAJ9603740.1"/>
    <property type="molecule type" value="Genomic_DNA"/>
</dbReference>
<keyword evidence="6" id="KW-1185">Reference proteome</keyword>
<comment type="similarity">
    <text evidence="1 3">Belongs to the short-chain dehydrogenases/reductases (SDR) family.</text>
</comment>
<evidence type="ECO:0000256" key="2">
    <source>
        <dbReference type="ARBA" id="ARBA00023002"/>
    </source>
</evidence>
<dbReference type="GO" id="GO:0016491">
    <property type="term" value="F:oxidoreductase activity"/>
    <property type="evidence" value="ECO:0007669"/>
    <property type="project" value="UniProtKB-KW"/>
</dbReference>
<dbReference type="SUPFAM" id="SSF51735">
    <property type="entry name" value="NAD(P)-binding Rossmann-fold domains"/>
    <property type="match status" value="1"/>
</dbReference>